<name>A0A7W6HJW1_9HYPH</name>
<evidence type="ECO:0000313" key="2">
    <source>
        <dbReference type="Proteomes" id="UP000544107"/>
    </source>
</evidence>
<evidence type="ECO:0000313" key="1">
    <source>
        <dbReference type="EMBL" id="MBB4006491.1"/>
    </source>
</evidence>
<dbReference type="EMBL" id="JACIED010000001">
    <property type="protein sequence ID" value="MBB4006491.1"/>
    <property type="molecule type" value="Genomic_DNA"/>
</dbReference>
<protein>
    <submittedName>
        <fullName evidence="1">Uncharacterized protein</fullName>
    </submittedName>
</protein>
<sequence length="53" mass="5937">MKFSLSLEFDTDVPASLRASGRTVAVANTIGWEEEYWMYVSGPMSSVVRLFTC</sequence>
<organism evidence="1 2">
    <name type="scientific">Allorhizobium taibaishanense</name>
    <dbReference type="NCBI Taxonomy" id="887144"/>
    <lineage>
        <taxon>Bacteria</taxon>
        <taxon>Pseudomonadati</taxon>
        <taxon>Pseudomonadota</taxon>
        <taxon>Alphaproteobacteria</taxon>
        <taxon>Hyphomicrobiales</taxon>
        <taxon>Rhizobiaceae</taxon>
        <taxon>Rhizobium/Agrobacterium group</taxon>
        <taxon>Allorhizobium</taxon>
    </lineage>
</organism>
<accession>A0A7W6HJW1</accession>
<comment type="caution">
    <text evidence="1">The sequence shown here is derived from an EMBL/GenBank/DDBJ whole genome shotgun (WGS) entry which is preliminary data.</text>
</comment>
<reference evidence="1 2" key="1">
    <citation type="submission" date="2020-08" db="EMBL/GenBank/DDBJ databases">
        <title>Genomic Encyclopedia of Type Strains, Phase IV (KMG-IV): sequencing the most valuable type-strain genomes for metagenomic binning, comparative biology and taxonomic classification.</title>
        <authorList>
            <person name="Goeker M."/>
        </authorList>
    </citation>
    <scope>NUCLEOTIDE SEQUENCE [LARGE SCALE GENOMIC DNA]</scope>
    <source>
        <strain evidence="1 2">DSM 100021</strain>
    </source>
</reference>
<dbReference type="Proteomes" id="UP000544107">
    <property type="component" value="Unassembled WGS sequence"/>
</dbReference>
<dbReference type="AlphaFoldDB" id="A0A7W6HJW1"/>
<gene>
    <name evidence="1" type="ORF">GGQ71_000727</name>
</gene>
<proteinExistence type="predicted"/>